<dbReference type="PANTHER" id="PTHR12103:SF12">
    <property type="entry name" value="FI20020P1"/>
    <property type="match status" value="1"/>
</dbReference>
<protein>
    <submittedName>
        <fullName evidence="5">Unnamed protein product</fullName>
    </submittedName>
</protein>
<dbReference type="OrthoDB" id="10252832at2759"/>
<accession>A0A9W6YCI4</accession>
<feature type="region of interest" description="Disordered" evidence="4">
    <location>
        <begin position="1"/>
        <end position="33"/>
    </location>
</feature>
<sequence>MKTPSHGRGDSSKALSSEGPTNEDGDTSYSHASRDSRVPEIIEAMVAALPIQVNRFNKTILCLIIASELHTNAEAGKVLSFIIYRDQVPSNRRACIPTGMESYAIYTDVLESCIQLRDPSIYKHMLSIDVDRYVVWMLFQVFISDTMPLVLCVRFLDLVLVRGCVALVSAMLDALLQTKTSTEFAACIKQPHTDWLSNDKLEAFWAKCVSMHTQAFLDMYVENISRMRLKSATIARQRDIYEPLLAQHQRDIFHHSRYSWIGFDVDHTLVEYRLPYLLQSSFTQAIKELQKNFPGLRTASPAEWLPSIAQRGVVVDTARGNFLHLAEDGSIQRAFHGSHEISYYSVSVLYGNTVTKDDSICSLLGGSSKLIHLHTAADIIYAPLYAWIVDAFDSGVVSKHTELP</sequence>
<gene>
    <name evidence="5" type="ORF">Pfra01_002564300</name>
</gene>
<keyword evidence="1" id="KW-0479">Metal-binding</keyword>
<organism evidence="5 6">
    <name type="scientific">Phytophthora fragariaefolia</name>
    <dbReference type="NCBI Taxonomy" id="1490495"/>
    <lineage>
        <taxon>Eukaryota</taxon>
        <taxon>Sar</taxon>
        <taxon>Stramenopiles</taxon>
        <taxon>Oomycota</taxon>
        <taxon>Peronosporomycetes</taxon>
        <taxon>Peronosporales</taxon>
        <taxon>Peronosporaceae</taxon>
        <taxon>Phytophthora</taxon>
    </lineage>
</organism>
<dbReference type="Pfam" id="PF05761">
    <property type="entry name" value="5_nucleotid"/>
    <property type="match status" value="1"/>
</dbReference>
<dbReference type="GO" id="GO:0008253">
    <property type="term" value="F:5'-nucleotidase activity"/>
    <property type="evidence" value="ECO:0007669"/>
    <property type="project" value="TreeGrafter"/>
</dbReference>
<evidence type="ECO:0000256" key="2">
    <source>
        <dbReference type="ARBA" id="ARBA00022801"/>
    </source>
</evidence>
<evidence type="ECO:0000256" key="1">
    <source>
        <dbReference type="ARBA" id="ARBA00022723"/>
    </source>
</evidence>
<evidence type="ECO:0000313" key="6">
    <source>
        <dbReference type="Proteomes" id="UP001165121"/>
    </source>
</evidence>
<dbReference type="GO" id="GO:0046872">
    <property type="term" value="F:metal ion binding"/>
    <property type="evidence" value="ECO:0007669"/>
    <property type="project" value="UniProtKB-KW"/>
</dbReference>
<reference evidence="5" key="1">
    <citation type="submission" date="2023-04" db="EMBL/GenBank/DDBJ databases">
        <title>Phytophthora fragariaefolia NBRC 109709.</title>
        <authorList>
            <person name="Ichikawa N."/>
            <person name="Sato H."/>
            <person name="Tonouchi N."/>
        </authorList>
    </citation>
    <scope>NUCLEOTIDE SEQUENCE</scope>
    <source>
        <strain evidence="5">NBRC 109709</strain>
    </source>
</reference>
<dbReference type="EMBL" id="BSXT01005034">
    <property type="protein sequence ID" value="GMF59404.1"/>
    <property type="molecule type" value="Genomic_DNA"/>
</dbReference>
<dbReference type="PANTHER" id="PTHR12103">
    <property type="entry name" value="5'-NUCLEOTIDASE DOMAIN-CONTAINING"/>
    <property type="match status" value="1"/>
</dbReference>
<keyword evidence="2" id="KW-0378">Hydrolase</keyword>
<name>A0A9W6YCI4_9STRA</name>
<evidence type="ECO:0000256" key="4">
    <source>
        <dbReference type="SAM" id="MobiDB-lite"/>
    </source>
</evidence>
<comment type="caution">
    <text evidence="5">The sequence shown here is derived from an EMBL/GenBank/DDBJ whole genome shotgun (WGS) entry which is preliminary data.</text>
</comment>
<keyword evidence="6" id="KW-1185">Reference proteome</keyword>
<dbReference type="AlphaFoldDB" id="A0A9W6YCI4"/>
<keyword evidence="3" id="KW-0460">Magnesium</keyword>
<dbReference type="InterPro" id="IPR008380">
    <property type="entry name" value="HAD-SF_hydro_IG_5-nucl"/>
</dbReference>
<dbReference type="Proteomes" id="UP001165121">
    <property type="component" value="Unassembled WGS sequence"/>
</dbReference>
<dbReference type="SUPFAM" id="SSF56784">
    <property type="entry name" value="HAD-like"/>
    <property type="match status" value="1"/>
</dbReference>
<evidence type="ECO:0000313" key="5">
    <source>
        <dbReference type="EMBL" id="GMF59404.1"/>
    </source>
</evidence>
<proteinExistence type="predicted"/>
<dbReference type="InterPro" id="IPR036412">
    <property type="entry name" value="HAD-like_sf"/>
</dbReference>
<evidence type="ECO:0000256" key="3">
    <source>
        <dbReference type="ARBA" id="ARBA00022842"/>
    </source>
</evidence>
<dbReference type="Gene3D" id="1.10.472.80">
    <property type="entry name" value="Ypt/Rab-GAP domain of gyp1p, domain 3"/>
    <property type="match status" value="1"/>
</dbReference>